<dbReference type="EMBL" id="JAJIRN010000003">
    <property type="protein sequence ID" value="MCV2367923.1"/>
    <property type="molecule type" value="Genomic_DNA"/>
</dbReference>
<organism evidence="3 4">
    <name type="scientific">Roseateles oligotrophus</name>
    <dbReference type="NCBI Taxonomy" id="1769250"/>
    <lineage>
        <taxon>Bacteria</taxon>
        <taxon>Pseudomonadati</taxon>
        <taxon>Pseudomonadota</taxon>
        <taxon>Betaproteobacteria</taxon>
        <taxon>Burkholderiales</taxon>
        <taxon>Sphaerotilaceae</taxon>
        <taxon>Roseateles</taxon>
    </lineage>
</organism>
<evidence type="ECO:0000256" key="1">
    <source>
        <dbReference type="SAM" id="SignalP"/>
    </source>
</evidence>
<evidence type="ECO:0000259" key="2">
    <source>
        <dbReference type="Pfam" id="PF07589"/>
    </source>
</evidence>
<accession>A0ABT2YCZ6</accession>
<proteinExistence type="predicted"/>
<evidence type="ECO:0000313" key="4">
    <source>
        <dbReference type="Proteomes" id="UP001209701"/>
    </source>
</evidence>
<reference evidence="3 4" key="1">
    <citation type="submission" date="2021-11" db="EMBL/GenBank/DDBJ databases">
        <authorList>
            <person name="Liang Q."/>
            <person name="Mou H."/>
            <person name="Liu Z."/>
        </authorList>
    </citation>
    <scope>NUCLEOTIDE SEQUENCE [LARGE SCALE GENOMIC DNA]</scope>
    <source>
        <strain evidence="3 4">CHU3</strain>
    </source>
</reference>
<dbReference type="Proteomes" id="UP001209701">
    <property type="component" value="Unassembled WGS sequence"/>
</dbReference>
<dbReference type="RefSeq" id="WP_263570548.1">
    <property type="nucleotide sequence ID" value="NZ_JAJIRN010000003.1"/>
</dbReference>
<keyword evidence="1" id="KW-0732">Signal</keyword>
<name>A0ABT2YCZ6_9BURK</name>
<dbReference type="InterPro" id="IPR013424">
    <property type="entry name" value="Ice-binding_C"/>
</dbReference>
<feature type="chain" id="PRO_5046821392" evidence="1">
    <location>
        <begin position="26"/>
        <end position="189"/>
    </location>
</feature>
<evidence type="ECO:0000313" key="3">
    <source>
        <dbReference type="EMBL" id="MCV2367923.1"/>
    </source>
</evidence>
<sequence length="189" mass="19203">MPTFKKTAGQLMLGLCAALALAAQAGPSPVNLFFDGAGTQPAIDAAQGTGLWSGSIKPGFGSDVTESLLSNVLFKLDASTNTLSGSFEFSSLDLASSISGLLTGSDLDGDGQFEIDYQILGGSGAFSRASGYGLSFISFDQPLTMAGSYTESGLLSFAVPEPSSYGLLGLALLGVALTRRKPVGTALRG</sequence>
<comment type="caution">
    <text evidence="3">The sequence shown here is derived from an EMBL/GenBank/DDBJ whole genome shotgun (WGS) entry which is preliminary data.</text>
</comment>
<feature type="signal peptide" evidence="1">
    <location>
        <begin position="1"/>
        <end position="25"/>
    </location>
</feature>
<keyword evidence="4" id="KW-1185">Reference proteome</keyword>
<gene>
    <name evidence="3" type="ORF">LNV07_07420</name>
</gene>
<protein>
    <submittedName>
        <fullName evidence="3">PEP-CTERM sorting domain-containing protein</fullName>
    </submittedName>
</protein>
<feature type="domain" description="Ice-binding protein C-terminal" evidence="2">
    <location>
        <begin position="158"/>
        <end position="180"/>
    </location>
</feature>
<dbReference type="Pfam" id="PF07589">
    <property type="entry name" value="PEP-CTERM"/>
    <property type="match status" value="1"/>
</dbReference>
<dbReference type="NCBIfam" id="TIGR02595">
    <property type="entry name" value="PEP_CTERM"/>
    <property type="match status" value="1"/>
</dbReference>